<dbReference type="SUPFAM" id="SSF57756">
    <property type="entry name" value="Retrovirus zinc finger-like domains"/>
    <property type="match status" value="1"/>
</dbReference>
<accession>A0A9W8E4J4</accession>
<dbReference type="InterPro" id="IPR001878">
    <property type="entry name" value="Znf_CCHC"/>
</dbReference>
<dbReference type="OrthoDB" id="5535068at2759"/>
<keyword evidence="5" id="KW-1185">Reference proteome</keyword>
<dbReference type="AlphaFoldDB" id="A0A9W8E4J4"/>
<evidence type="ECO:0000313" key="5">
    <source>
        <dbReference type="Proteomes" id="UP001150925"/>
    </source>
</evidence>
<name>A0A9W8E4J4_9FUNG</name>
<organism evidence="4 5">
    <name type="scientific">Dispira parvispora</name>
    <dbReference type="NCBI Taxonomy" id="1520584"/>
    <lineage>
        <taxon>Eukaryota</taxon>
        <taxon>Fungi</taxon>
        <taxon>Fungi incertae sedis</taxon>
        <taxon>Zoopagomycota</taxon>
        <taxon>Kickxellomycotina</taxon>
        <taxon>Dimargaritomycetes</taxon>
        <taxon>Dimargaritales</taxon>
        <taxon>Dimargaritaceae</taxon>
        <taxon>Dispira</taxon>
    </lineage>
</organism>
<reference evidence="4" key="1">
    <citation type="submission" date="2022-07" db="EMBL/GenBank/DDBJ databases">
        <title>Phylogenomic reconstructions and comparative analyses of Kickxellomycotina fungi.</title>
        <authorList>
            <person name="Reynolds N.K."/>
            <person name="Stajich J.E."/>
            <person name="Barry K."/>
            <person name="Grigoriev I.V."/>
            <person name="Crous P."/>
            <person name="Smith M.E."/>
        </authorList>
    </citation>
    <scope>NUCLEOTIDE SEQUENCE</scope>
    <source>
        <strain evidence="4">RSA 1196</strain>
    </source>
</reference>
<dbReference type="Proteomes" id="UP001150925">
    <property type="component" value="Unassembled WGS sequence"/>
</dbReference>
<dbReference type="InterPro" id="IPR021109">
    <property type="entry name" value="Peptidase_aspartic_dom_sf"/>
</dbReference>
<dbReference type="InterPro" id="IPR036875">
    <property type="entry name" value="Znf_CCHC_sf"/>
</dbReference>
<feature type="compositionally biased region" description="Basic and acidic residues" evidence="2">
    <location>
        <begin position="203"/>
        <end position="248"/>
    </location>
</feature>
<feature type="region of interest" description="Disordered" evidence="2">
    <location>
        <begin position="1"/>
        <end position="35"/>
    </location>
</feature>
<evidence type="ECO:0000256" key="2">
    <source>
        <dbReference type="SAM" id="MobiDB-lite"/>
    </source>
</evidence>
<dbReference type="GO" id="GO:0008270">
    <property type="term" value="F:zinc ion binding"/>
    <property type="evidence" value="ECO:0007669"/>
    <property type="project" value="UniProtKB-KW"/>
</dbReference>
<dbReference type="GO" id="GO:0003676">
    <property type="term" value="F:nucleic acid binding"/>
    <property type="evidence" value="ECO:0007669"/>
    <property type="project" value="InterPro"/>
</dbReference>
<gene>
    <name evidence="4" type="ORF">IWQ62_005410</name>
</gene>
<proteinExistence type="predicted"/>
<dbReference type="CDD" id="cd00303">
    <property type="entry name" value="retropepsin_like"/>
    <property type="match status" value="1"/>
</dbReference>
<keyword evidence="1" id="KW-0862">Zinc</keyword>
<feature type="region of interest" description="Disordered" evidence="2">
    <location>
        <begin position="200"/>
        <end position="259"/>
    </location>
</feature>
<dbReference type="EMBL" id="JANBPY010002217">
    <property type="protein sequence ID" value="KAJ1955987.1"/>
    <property type="molecule type" value="Genomic_DNA"/>
</dbReference>
<evidence type="ECO:0000313" key="4">
    <source>
        <dbReference type="EMBL" id="KAJ1955987.1"/>
    </source>
</evidence>
<dbReference type="Gene3D" id="2.40.70.10">
    <property type="entry name" value="Acid Proteases"/>
    <property type="match status" value="1"/>
</dbReference>
<protein>
    <recommendedName>
        <fullName evidence="3">CCHC-type domain-containing protein</fullName>
    </recommendedName>
</protein>
<dbReference type="PROSITE" id="PS50158">
    <property type="entry name" value="ZF_CCHC"/>
    <property type="match status" value="1"/>
</dbReference>
<feature type="compositionally biased region" description="Basic and acidic residues" evidence="2">
    <location>
        <begin position="7"/>
        <end position="29"/>
    </location>
</feature>
<feature type="domain" description="CCHC-type" evidence="3">
    <location>
        <begin position="71"/>
        <end position="84"/>
    </location>
</feature>
<evidence type="ECO:0000256" key="1">
    <source>
        <dbReference type="PROSITE-ProRule" id="PRU00047"/>
    </source>
</evidence>
<keyword evidence="1" id="KW-0479">Metal-binding</keyword>
<sequence length="516" mass="58174">MEYWAEVSHDERDEKPRSETPKPESETVPKTETPTDVNQMMERFERMTLNLLRIAENNQKRPTKENWTRNCFYCNSPGHRKYDCADYAKDKTDGLFTVDERGKIFDRQGNFVRIDAEKGMMHHIRSQRGKSNLVRGVSISPEAATFAVKAVLPEEIEVPTEWDCPVVVDGVTYQVKRPREEDAAPGKKLIVEREPMQEVYVTNEKENREETKNTRKTSHEYEKERKYAYAADHEGKRGKSAAQEKENYSGENGKSGGFELDPEIRNVVEQVKEAEVRLTLEELAQISPMARRGVQSVLRPKKTTVPRARVGQAEAHSEQEEETAWKDILYASGLGTVDGTLAGRKTRFTLDDGSEMNLMASDVAEELAQQGKLTIRKDVVWSVTDINGGTSSTKGVSTYCQVGIGDATIPGHFFVTGQEKGLVLLGAPWQRAARLEKRHSQDGAVWIRIRDYQTDALVQFCAVAPNHPRKCADPVMGPRKSYYTRSSVEAVVDPIGLWRELEPLETKSGSTLCSIS</sequence>
<evidence type="ECO:0000259" key="3">
    <source>
        <dbReference type="PROSITE" id="PS50158"/>
    </source>
</evidence>
<comment type="caution">
    <text evidence="4">The sequence shown here is derived from an EMBL/GenBank/DDBJ whole genome shotgun (WGS) entry which is preliminary data.</text>
</comment>
<keyword evidence="1" id="KW-0863">Zinc-finger</keyword>